<protein>
    <submittedName>
        <fullName evidence="3">Rhs family protein-like protein</fullName>
    </submittedName>
</protein>
<dbReference type="Proteomes" id="UP000014115">
    <property type="component" value="Unassembled WGS sequence"/>
</dbReference>
<keyword evidence="4" id="KW-1185">Reference proteome</keyword>
<name>K2KLI9_9GAMM</name>
<reference evidence="3 4" key="1">
    <citation type="journal article" date="2012" name="J. Bacteriol.">
        <title>Genome Sequence of Idiomarina xiamenensis Type Strain 10-D-4.</title>
        <authorList>
            <person name="Lai Q."/>
            <person name="Wang L."/>
            <person name="Wang W."/>
            <person name="Shao Z."/>
        </authorList>
    </citation>
    <scope>NUCLEOTIDE SEQUENCE [LARGE SCALE GENOMIC DNA]</scope>
    <source>
        <strain evidence="3 4">10-D-4</strain>
    </source>
</reference>
<dbReference type="SUPFAM" id="SSF55486">
    <property type="entry name" value="Metalloproteases ('zincins'), catalytic domain"/>
    <property type="match status" value="1"/>
</dbReference>
<keyword evidence="1" id="KW-0812">Transmembrane</keyword>
<dbReference type="InterPro" id="IPR024079">
    <property type="entry name" value="MetalloPept_cat_dom_sf"/>
</dbReference>
<evidence type="ECO:0000313" key="4">
    <source>
        <dbReference type="Proteomes" id="UP000014115"/>
    </source>
</evidence>
<proteinExistence type="predicted"/>
<evidence type="ECO:0000259" key="2">
    <source>
        <dbReference type="Pfam" id="PF14521"/>
    </source>
</evidence>
<feature type="transmembrane region" description="Helical" evidence="1">
    <location>
        <begin position="54"/>
        <end position="74"/>
    </location>
</feature>
<dbReference type="AlphaFoldDB" id="K2KLI9"/>
<dbReference type="Gene3D" id="3.40.390.10">
    <property type="entry name" value="Collagenase (Catalytic Domain)"/>
    <property type="match status" value="1"/>
</dbReference>
<feature type="domain" description="Lysine-specific metallo-endopeptidase" evidence="2">
    <location>
        <begin position="186"/>
        <end position="310"/>
    </location>
</feature>
<dbReference type="RefSeq" id="WP_008490127.1">
    <property type="nucleotide sequence ID" value="NZ_AMRG01000041.1"/>
</dbReference>
<keyword evidence="1" id="KW-1133">Transmembrane helix</keyword>
<evidence type="ECO:0000313" key="3">
    <source>
        <dbReference type="EMBL" id="EKE78275.1"/>
    </source>
</evidence>
<organism evidence="3 4">
    <name type="scientific">Idiomarina xiamenensis 10-D-4</name>
    <dbReference type="NCBI Taxonomy" id="740709"/>
    <lineage>
        <taxon>Bacteria</taxon>
        <taxon>Pseudomonadati</taxon>
        <taxon>Pseudomonadota</taxon>
        <taxon>Gammaproteobacteria</taxon>
        <taxon>Alteromonadales</taxon>
        <taxon>Idiomarinaceae</taxon>
        <taxon>Idiomarina</taxon>
    </lineage>
</organism>
<keyword evidence="1" id="KW-0472">Membrane</keyword>
<feature type="transmembrane region" description="Helical" evidence="1">
    <location>
        <begin position="20"/>
        <end position="42"/>
    </location>
</feature>
<dbReference type="PATRIC" id="fig|740709.3.peg.2679"/>
<comment type="caution">
    <text evidence="3">The sequence shown here is derived from an EMBL/GenBank/DDBJ whole genome shotgun (WGS) entry which is preliminary data.</text>
</comment>
<gene>
    <name evidence="3" type="ORF">A10D4_13371</name>
</gene>
<dbReference type="Pfam" id="PF14521">
    <property type="entry name" value="Aspzincin_M35"/>
    <property type="match status" value="1"/>
</dbReference>
<accession>K2KLI9</accession>
<evidence type="ECO:0000256" key="1">
    <source>
        <dbReference type="SAM" id="Phobius"/>
    </source>
</evidence>
<dbReference type="EMBL" id="AMRG01000041">
    <property type="protein sequence ID" value="EKE78275.1"/>
    <property type="molecule type" value="Genomic_DNA"/>
</dbReference>
<dbReference type="GO" id="GO:0004222">
    <property type="term" value="F:metalloendopeptidase activity"/>
    <property type="evidence" value="ECO:0007669"/>
    <property type="project" value="InterPro"/>
</dbReference>
<dbReference type="STRING" id="740709.A10D4_13371"/>
<dbReference type="InterPro" id="IPR029463">
    <property type="entry name" value="Lys_MEP"/>
</dbReference>
<feature type="non-terminal residue" evidence="3">
    <location>
        <position position="1"/>
    </location>
</feature>
<sequence>SYTDPSGYFFKSLTKFVKKYWRVVAAAVVSYVTFGAASGWAAGWALGSGMSASAAGFVGAAVGGAAAGFAGGAIMTGSLKGAVNGAMVGAITGSIAEGIAQYGFNTSTVKESATAMQLERAGVSRETIAKLYGSSGSVATKTSSEYWQAVEDGVGKFSQSEQAQLTDALGTVKSNTAERVMRIGQNGDKERMSRYFGGTREQGTVVSRLKGIARYAEKATMQTFVKVNGFCGMSFACVVPNLGSHVFVEAGFFDMASLISNHTSQAGVLAHEFAHLAGAGHSFSFMNYPQVMSKAFNLKAVNDAESYSRYIVGY</sequence>